<evidence type="ECO:0000313" key="1">
    <source>
        <dbReference type="EMBL" id="MFJ2823587.1"/>
    </source>
</evidence>
<keyword evidence="2" id="KW-1185">Reference proteome</keyword>
<dbReference type="SUPFAM" id="SSF55961">
    <property type="entry name" value="Bet v1-like"/>
    <property type="match status" value="1"/>
</dbReference>
<reference evidence="1 2" key="1">
    <citation type="submission" date="2024-10" db="EMBL/GenBank/DDBJ databases">
        <title>The Natural Products Discovery Center: Release of the First 8490 Sequenced Strains for Exploring Actinobacteria Biosynthetic Diversity.</title>
        <authorList>
            <person name="Kalkreuter E."/>
            <person name="Kautsar S.A."/>
            <person name="Yang D."/>
            <person name="Bader C.D."/>
            <person name="Teijaro C.N."/>
            <person name="Fluegel L."/>
            <person name="Davis C.M."/>
            <person name="Simpson J.R."/>
            <person name="Lauterbach L."/>
            <person name="Steele A.D."/>
            <person name="Gui C."/>
            <person name="Meng S."/>
            <person name="Li G."/>
            <person name="Viehrig K."/>
            <person name="Ye F."/>
            <person name="Su P."/>
            <person name="Kiefer A.F."/>
            <person name="Nichols A."/>
            <person name="Cepeda A.J."/>
            <person name="Yan W."/>
            <person name="Fan B."/>
            <person name="Jiang Y."/>
            <person name="Adhikari A."/>
            <person name="Zheng C.-J."/>
            <person name="Schuster L."/>
            <person name="Cowan T.M."/>
            <person name="Smanski M.J."/>
            <person name="Chevrette M.G."/>
            <person name="De Carvalho L.P.S."/>
            <person name="Shen B."/>
        </authorList>
    </citation>
    <scope>NUCLEOTIDE SEQUENCE [LARGE SCALE GENOMIC DNA]</scope>
    <source>
        <strain evidence="1 2">NPDC087220</strain>
    </source>
</reference>
<comment type="caution">
    <text evidence="1">The sequence shown here is derived from an EMBL/GenBank/DDBJ whole genome shotgun (WGS) entry which is preliminary data.</text>
</comment>
<dbReference type="Proteomes" id="UP001617351">
    <property type="component" value="Unassembled WGS sequence"/>
</dbReference>
<sequence>MGPRRTPCADRSPDPRRRLSVHRFRFRTAWDLDAPPDRVYAVLAHAEDYPRWWPQVRRAERTGGHTGTAYIRSALPYTLRVTTAELLSDPRGGILEAALGGDMEGWARWTVRPRHGPGGTTGTRALYEQEVEVRSPLLRRLSAPARPLLHLNHALMMRSGRRGLARLLAGPPEAV</sequence>
<proteinExistence type="predicted"/>
<dbReference type="RefSeq" id="WP_365506271.1">
    <property type="nucleotide sequence ID" value="NZ_JBFANW010000075.1"/>
</dbReference>
<gene>
    <name evidence="1" type="ORF">ACIO7M_21075</name>
</gene>
<accession>A0ABW8ELT9</accession>
<dbReference type="InterPro" id="IPR023393">
    <property type="entry name" value="START-like_dom_sf"/>
</dbReference>
<dbReference type="InterPro" id="IPR019587">
    <property type="entry name" value="Polyketide_cyclase/dehydratase"/>
</dbReference>
<dbReference type="Gene3D" id="3.30.530.20">
    <property type="match status" value="1"/>
</dbReference>
<dbReference type="EMBL" id="JBIUYY010000009">
    <property type="protein sequence ID" value="MFJ2823587.1"/>
    <property type="molecule type" value="Genomic_DNA"/>
</dbReference>
<evidence type="ECO:0000313" key="2">
    <source>
        <dbReference type="Proteomes" id="UP001617351"/>
    </source>
</evidence>
<name>A0ABW8ELT9_STRT5</name>
<dbReference type="Pfam" id="PF10604">
    <property type="entry name" value="Polyketide_cyc2"/>
    <property type="match status" value="1"/>
</dbReference>
<organism evidence="1 2">
    <name type="scientific">Streptomyces toxytricini</name>
    <name type="common">Actinomyces toxytricini</name>
    <dbReference type="NCBI Taxonomy" id="67369"/>
    <lineage>
        <taxon>Bacteria</taxon>
        <taxon>Bacillati</taxon>
        <taxon>Actinomycetota</taxon>
        <taxon>Actinomycetes</taxon>
        <taxon>Kitasatosporales</taxon>
        <taxon>Streptomycetaceae</taxon>
        <taxon>Streptomyces</taxon>
    </lineage>
</organism>
<protein>
    <submittedName>
        <fullName evidence="1">SRPBCC family protein</fullName>
    </submittedName>
</protein>